<dbReference type="CDD" id="cd09278">
    <property type="entry name" value="RNase_HI_prokaryote_like"/>
    <property type="match status" value="1"/>
</dbReference>
<organism evidence="13 14">
    <name type="scientific">Anaerotignum faecicola</name>
    <dbReference type="NCBI Taxonomy" id="2358141"/>
    <lineage>
        <taxon>Bacteria</taxon>
        <taxon>Bacillati</taxon>
        <taxon>Bacillota</taxon>
        <taxon>Clostridia</taxon>
        <taxon>Lachnospirales</taxon>
        <taxon>Anaerotignaceae</taxon>
        <taxon>Anaerotignum</taxon>
    </lineage>
</organism>
<accession>A0A401LDX7</accession>
<evidence type="ECO:0000256" key="8">
    <source>
        <dbReference type="ARBA" id="ARBA00022759"/>
    </source>
</evidence>
<dbReference type="InterPro" id="IPR036397">
    <property type="entry name" value="RNaseH_sf"/>
</dbReference>
<feature type="domain" description="RNase H type-1" evidence="12">
    <location>
        <begin position="1"/>
        <end position="142"/>
    </location>
</feature>
<dbReference type="InterPro" id="IPR050092">
    <property type="entry name" value="RNase_H"/>
</dbReference>
<keyword evidence="6 11" id="KW-0540">Nuclease</keyword>
<sequence>MKTVTIYTDGACSGNPGPGGYGVVLLYGSAKKELSAGYRLTTNNRMEVLAVIKGLEALKEPCRVNLYSDSKYVVDAIEKGWVVKWRQNGWMRNKKEKASNVDLWERLLLLLEKHQVTFLWVKGHADNPGNERCDELARMAIGQGELLEDENYGKM</sequence>
<evidence type="ECO:0000256" key="6">
    <source>
        <dbReference type="ARBA" id="ARBA00022722"/>
    </source>
</evidence>
<dbReference type="NCBIfam" id="NF001236">
    <property type="entry name" value="PRK00203.1"/>
    <property type="match status" value="1"/>
</dbReference>
<evidence type="ECO:0000313" key="13">
    <source>
        <dbReference type="EMBL" id="GCB29644.1"/>
    </source>
</evidence>
<keyword evidence="11" id="KW-0963">Cytoplasm</keyword>
<dbReference type="OrthoDB" id="7845843at2"/>
<dbReference type="Gene3D" id="3.30.420.10">
    <property type="entry name" value="Ribonuclease H-like superfamily/Ribonuclease H"/>
    <property type="match status" value="1"/>
</dbReference>
<feature type="binding site" evidence="11">
    <location>
        <position position="47"/>
    </location>
    <ligand>
        <name>Mg(2+)</name>
        <dbReference type="ChEBI" id="CHEBI:18420"/>
        <label>1</label>
    </ligand>
</feature>
<dbReference type="GO" id="GO:0043137">
    <property type="term" value="P:DNA replication, removal of RNA primer"/>
    <property type="evidence" value="ECO:0007669"/>
    <property type="project" value="TreeGrafter"/>
</dbReference>
<dbReference type="HAMAP" id="MF_00042">
    <property type="entry name" value="RNase_H"/>
    <property type="match status" value="1"/>
</dbReference>
<feature type="binding site" evidence="11">
    <location>
        <position position="134"/>
    </location>
    <ligand>
        <name>Mg(2+)</name>
        <dbReference type="ChEBI" id="CHEBI:18420"/>
        <label>2</label>
    </ligand>
</feature>
<name>A0A401LDX7_9FIRM</name>
<dbReference type="EC" id="3.1.26.4" evidence="5 11"/>
<evidence type="ECO:0000259" key="12">
    <source>
        <dbReference type="PROSITE" id="PS50879"/>
    </source>
</evidence>
<keyword evidence="10 11" id="KW-0460">Magnesium</keyword>
<dbReference type="EMBL" id="BHVZ01000002">
    <property type="protein sequence ID" value="GCB29644.1"/>
    <property type="molecule type" value="Genomic_DNA"/>
</dbReference>
<dbReference type="Pfam" id="PF00075">
    <property type="entry name" value="RNase_H"/>
    <property type="match status" value="1"/>
</dbReference>
<keyword evidence="9 11" id="KW-0378">Hydrolase</keyword>
<dbReference type="SUPFAM" id="SSF53098">
    <property type="entry name" value="Ribonuclease H-like"/>
    <property type="match status" value="1"/>
</dbReference>
<dbReference type="GO" id="GO:0003676">
    <property type="term" value="F:nucleic acid binding"/>
    <property type="evidence" value="ECO:0007669"/>
    <property type="project" value="InterPro"/>
</dbReference>
<evidence type="ECO:0000256" key="1">
    <source>
        <dbReference type="ARBA" id="ARBA00000077"/>
    </source>
</evidence>
<comment type="caution">
    <text evidence="13">The sequence shown here is derived from an EMBL/GenBank/DDBJ whole genome shotgun (WGS) entry which is preliminary data.</text>
</comment>
<evidence type="ECO:0000256" key="9">
    <source>
        <dbReference type="ARBA" id="ARBA00022801"/>
    </source>
</evidence>
<comment type="similarity">
    <text evidence="3 11">Belongs to the RNase H family.</text>
</comment>
<dbReference type="GO" id="GO:0000287">
    <property type="term" value="F:magnesium ion binding"/>
    <property type="evidence" value="ECO:0007669"/>
    <property type="project" value="UniProtKB-UniRule"/>
</dbReference>
<dbReference type="PANTHER" id="PTHR10642:SF26">
    <property type="entry name" value="RIBONUCLEASE H1"/>
    <property type="match status" value="1"/>
</dbReference>
<evidence type="ECO:0000256" key="5">
    <source>
        <dbReference type="ARBA" id="ARBA00012180"/>
    </source>
</evidence>
<feature type="binding site" evidence="11">
    <location>
        <position position="9"/>
    </location>
    <ligand>
        <name>Mg(2+)</name>
        <dbReference type="ChEBI" id="CHEBI:18420"/>
        <label>2</label>
    </ligand>
</feature>
<evidence type="ECO:0000256" key="4">
    <source>
        <dbReference type="ARBA" id="ARBA00011245"/>
    </source>
</evidence>
<dbReference type="GO" id="GO:0004523">
    <property type="term" value="F:RNA-DNA hybrid ribonuclease activity"/>
    <property type="evidence" value="ECO:0007669"/>
    <property type="project" value="UniProtKB-UniRule"/>
</dbReference>
<keyword evidence="14" id="KW-1185">Reference proteome</keyword>
<dbReference type="GO" id="GO:0005737">
    <property type="term" value="C:cytoplasm"/>
    <property type="evidence" value="ECO:0007669"/>
    <property type="project" value="UniProtKB-SubCell"/>
</dbReference>
<evidence type="ECO:0000313" key="14">
    <source>
        <dbReference type="Proteomes" id="UP000287361"/>
    </source>
</evidence>
<evidence type="ECO:0000256" key="2">
    <source>
        <dbReference type="ARBA" id="ARBA00004065"/>
    </source>
</evidence>
<comment type="cofactor">
    <cofactor evidence="11">
        <name>Mg(2+)</name>
        <dbReference type="ChEBI" id="CHEBI:18420"/>
    </cofactor>
    <text evidence="11">Binds 1 Mg(2+) ion per subunit. May bind a second metal ion at a regulatory site, or after substrate binding.</text>
</comment>
<dbReference type="FunFam" id="3.30.420.10:FF:000089">
    <property type="entry name" value="Ribonuclease H"/>
    <property type="match status" value="1"/>
</dbReference>
<gene>
    <name evidence="11 13" type="primary">rnhA</name>
    <name evidence="13" type="ORF">KGMB03357_13050</name>
</gene>
<comment type="subunit">
    <text evidence="4 11">Monomer.</text>
</comment>
<dbReference type="PROSITE" id="PS50879">
    <property type="entry name" value="RNASE_H_1"/>
    <property type="match status" value="1"/>
</dbReference>
<proteinExistence type="inferred from homology"/>
<protein>
    <recommendedName>
        <fullName evidence="5 11">Ribonuclease H</fullName>
        <shortName evidence="11">RNase H</shortName>
        <ecNumber evidence="5 11">3.1.26.4</ecNumber>
    </recommendedName>
</protein>
<dbReference type="AlphaFoldDB" id="A0A401LDX7"/>
<dbReference type="PANTHER" id="PTHR10642">
    <property type="entry name" value="RIBONUCLEASE H1"/>
    <property type="match status" value="1"/>
</dbReference>
<reference evidence="13 14" key="1">
    <citation type="submission" date="2018-10" db="EMBL/GenBank/DDBJ databases">
        <title>Draft Genome Sequence of Anaerotignum sp. KCTC 15736.</title>
        <authorList>
            <person name="Choi S.H."/>
            <person name="Kim J.S."/>
            <person name="Kang S.W."/>
            <person name="Lee J.S."/>
            <person name="Park S.H."/>
        </authorList>
    </citation>
    <scope>NUCLEOTIDE SEQUENCE [LARGE SCALE GENOMIC DNA]</scope>
    <source>
        <strain evidence="13 14">KCTC 15736</strain>
    </source>
</reference>
<comment type="subcellular location">
    <subcellularLocation>
        <location evidence="11">Cytoplasm</location>
    </subcellularLocation>
</comment>
<comment type="function">
    <text evidence="2 11">Endonuclease that specifically degrades the RNA of RNA-DNA hybrids.</text>
</comment>
<feature type="binding site" evidence="11">
    <location>
        <position position="69"/>
    </location>
    <ligand>
        <name>Mg(2+)</name>
        <dbReference type="ChEBI" id="CHEBI:18420"/>
        <label>1</label>
    </ligand>
</feature>
<comment type="catalytic activity">
    <reaction evidence="1 11">
        <text>Endonucleolytic cleavage to 5'-phosphomonoester.</text>
        <dbReference type="EC" id="3.1.26.4"/>
    </reaction>
</comment>
<dbReference type="InterPro" id="IPR022892">
    <property type="entry name" value="RNaseHI"/>
</dbReference>
<keyword evidence="8 11" id="KW-0255">Endonuclease</keyword>
<dbReference type="InterPro" id="IPR012337">
    <property type="entry name" value="RNaseH-like_sf"/>
</dbReference>
<dbReference type="InterPro" id="IPR002156">
    <property type="entry name" value="RNaseH_domain"/>
</dbReference>
<evidence type="ECO:0000256" key="10">
    <source>
        <dbReference type="ARBA" id="ARBA00022842"/>
    </source>
</evidence>
<keyword evidence="7 11" id="KW-0479">Metal-binding</keyword>
<dbReference type="Proteomes" id="UP000287361">
    <property type="component" value="Unassembled WGS sequence"/>
</dbReference>
<evidence type="ECO:0000256" key="3">
    <source>
        <dbReference type="ARBA" id="ARBA00005300"/>
    </source>
</evidence>
<feature type="binding site" evidence="11">
    <location>
        <position position="9"/>
    </location>
    <ligand>
        <name>Mg(2+)</name>
        <dbReference type="ChEBI" id="CHEBI:18420"/>
        <label>1</label>
    </ligand>
</feature>
<evidence type="ECO:0000256" key="11">
    <source>
        <dbReference type="HAMAP-Rule" id="MF_00042"/>
    </source>
</evidence>
<evidence type="ECO:0000256" key="7">
    <source>
        <dbReference type="ARBA" id="ARBA00022723"/>
    </source>
</evidence>